<dbReference type="Proteomes" id="UP001148838">
    <property type="component" value="Unassembled WGS sequence"/>
</dbReference>
<evidence type="ECO:0000313" key="2">
    <source>
        <dbReference type="EMBL" id="KAJ4434379.1"/>
    </source>
</evidence>
<sequence length="364" mass="41352">MFGAKRDEVTGEWRNLHNTELRALYSSPDIIRNIKSRRLRWAGHVAHMGEFRNAYSVLVGRPEGKRPLGRSTRRWEDNIKMDLSELGYDGREWINLARDRDRWRAYVRAAMNLRHLIDEGDSWRASTESYEFAQGGKTPNLPGFSKSHKTAPRFTQPPIKLSTGSFRGKGGQSVMPTTPPHSSAECRQEFNQTHYNECVAVPNNCPWNTLIPAASLDPLENGLDTVNYYAKYYGKIMEVIDALDSTDSSAVAAVISLPSEQLFELISEKVKVKCKLRNIIAKNSAYSQLRIINDVLSGRDKTSEVGVLKSSDFPFFKYAPITSCVVERTFSQDKNCLSDHRRRFTLQSLKMYVTLHCNAHIKGL</sequence>
<name>A0ABQ8SJP4_PERAM</name>
<protein>
    <submittedName>
        <fullName evidence="2">Uncharacterized protein</fullName>
    </submittedName>
</protein>
<accession>A0ABQ8SJP4</accession>
<reference evidence="2 3" key="1">
    <citation type="journal article" date="2022" name="Allergy">
        <title>Genome assembly and annotation of Periplaneta americana reveal a comprehensive cockroach allergen profile.</title>
        <authorList>
            <person name="Wang L."/>
            <person name="Xiong Q."/>
            <person name="Saelim N."/>
            <person name="Wang L."/>
            <person name="Nong W."/>
            <person name="Wan A.T."/>
            <person name="Shi M."/>
            <person name="Liu X."/>
            <person name="Cao Q."/>
            <person name="Hui J.H.L."/>
            <person name="Sookrung N."/>
            <person name="Leung T.F."/>
            <person name="Tungtrongchitr A."/>
            <person name="Tsui S.K.W."/>
        </authorList>
    </citation>
    <scope>NUCLEOTIDE SEQUENCE [LARGE SCALE GENOMIC DNA]</scope>
    <source>
        <strain evidence="2">PWHHKU_190912</strain>
    </source>
</reference>
<gene>
    <name evidence="2" type="ORF">ANN_22939</name>
</gene>
<evidence type="ECO:0000256" key="1">
    <source>
        <dbReference type="SAM" id="MobiDB-lite"/>
    </source>
</evidence>
<proteinExistence type="predicted"/>
<organism evidence="2 3">
    <name type="scientific">Periplaneta americana</name>
    <name type="common">American cockroach</name>
    <name type="synonym">Blatta americana</name>
    <dbReference type="NCBI Taxonomy" id="6978"/>
    <lineage>
        <taxon>Eukaryota</taxon>
        <taxon>Metazoa</taxon>
        <taxon>Ecdysozoa</taxon>
        <taxon>Arthropoda</taxon>
        <taxon>Hexapoda</taxon>
        <taxon>Insecta</taxon>
        <taxon>Pterygota</taxon>
        <taxon>Neoptera</taxon>
        <taxon>Polyneoptera</taxon>
        <taxon>Dictyoptera</taxon>
        <taxon>Blattodea</taxon>
        <taxon>Blattoidea</taxon>
        <taxon>Blattidae</taxon>
        <taxon>Blattinae</taxon>
        <taxon>Periplaneta</taxon>
    </lineage>
</organism>
<feature type="region of interest" description="Disordered" evidence="1">
    <location>
        <begin position="146"/>
        <end position="184"/>
    </location>
</feature>
<evidence type="ECO:0000313" key="3">
    <source>
        <dbReference type="Proteomes" id="UP001148838"/>
    </source>
</evidence>
<keyword evidence="3" id="KW-1185">Reference proteome</keyword>
<comment type="caution">
    <text evidence="2">The sequence shown here is derived from an EMBL/GenBank/DDBJ whole genome shotgun (WGS) entry which is preliminary data.</text>
</comment>
<dbReference type="EMBL" id="JAJSOF020000025">
    <property type="protein sequence ID" value="KAJ4434379.1"/>
    <property type="molecule type" value="Genomic_DNA"/>
</dbReference>